<evidence type="ECO:0000256" key="2">
    <source>
        <dbReference type="ARBA" id="ARBA00009001"/>
    </source>
</evidence>
<dbReference type="Gene3D" id="2.30.31.10">
    <property type="entry name" value="Transcriptional Coactivator Pc4, Chain A"/>
    <property type="match status" value="1"/>
</dbReference>
<proteinExistence type="inferred from homology"/>
<dbReference type="EMBL" id="HBUF01067864">
    <property type="protein sequence ID" value="CAG6628345.1"/>
    <property type="molecule type" value="Transcribed_RNA"/>
</dbReference>
<keyword evidence="6" id="KW-0539">Nucleus</keyword>
<feature type="region of interest" description="Disordered" evidence="7">
    <location>
        <begin position="1"/>
        <end position="75"/>
    </location>
</feature>
<dbReference type="GO" id="GO:0005634">
    <property type="term" value="C:nucleus"/>
    <property type="evidence" value="ECO:0007669"/>
    <property type="project" value="UniProtKB-SubCell"/>
</dbReference>
<feature type="domain" description="Transcriptional coactivator p15 (PC4) C-terminal" evidence="8">
    <location>
        <begin position="78"/>
        <end position="125"/>
    </location>
</feature>
<name>A0A8D8QAW2_9HEMI</name>
<dbReference type="InterPro" id="IPR045125">
    <property type="entry name" value="Sub1/Tcp4-like"/>
</dbReference>
<dbReference type="InterPro" id="IPR003173">
    <property type="entry name" value="PC4_C"/>
</dbReference>
<feature type="compositionally biased region" description="Basic residues" evidence="7">
    <location>
        <begin position="22"/>
        <end position="34"/>
    </location>
</feature>
<dbReference type="GO" id="GO:0003677">
    <property type="term" value="F:DNA binding"/>
    <property type="evidence" value="ECO:0007669"/>
    <property type="project" value="UniProtKB-KW"/>
</dbReference>
<evidence type="ECO:0000259" key="8">
    <source>
        <dbReference type="Pfam" id="PF02229"/>
    </source>
</evidence>
<evidence type="ECO:0000313" key="9">
    <source>
        <dbReference type="EMBL" id="CAG6628345.1"/>
    </source>
</evidence>
<keyword evidence="5" id="KW-0804">Transcription</keyword>
<evidence type="ECO:0000256" key="3">
    <source>
        <dbReference type="ARBA" id="ARBA00023015"/>
    </source>
</evidence>
<dbReference type="GO" id="GO:0003713">
    <property type="term" value="F:transcription coactivator activity"/>
    <property type="evidence" value="ECO:0007669"/>
    <property type="project" value="InterPro"/>
</dbReference>
<evidence type="ECO:0000256" key="7">
    <source>
        <dbReference type="SAM" id="MobiDB-lite"/>
    </source>
</evidence>
<dbReference type="GO" id="GO:0060261">
    <property type="term" value="P:positive regulation of transcription initiation by RNA polymerase II"/>
    <property type="evidence" value="ECO:0007669"/>
    <property type="project" value="InterPro"/>
</dbReference>
<keyword evidence="4" id="KW-0238">DNA-binding</keyword>
<comment type="similarity">
    <text evidence="2">Belongs to the transcriptional coactivator PC4 family.</text>
</comment>
<evidence type="ECO:0000256" key="6">
    <source>
        <dbReference type="ARBA" id="ARBA00023242"/>
    </source>
</evidence>
<organism evidence="9">
    <name type="scientific">Cacopsylla melanoneura</name>
    <dbReference type="NCBI Taxonomy" id="428564"/>
    <lineage>
        <taxon>Eukaryota</taxon>
        <taxon>Metazoa</taxon>
        <taxon>Ecdysozoa</taxon>
        <taxon>Arthropoda</taxon>
        <taxon>Hexapoda</taxon>
        <taxon>Insecta</taxon>
        <taxon>Pterygota</taxon>
        <taxon>Neoptera</taxon>
        <taxon>Paraneoptera</taxon>
        <taxon>Hemiptera</taxon>
        <taxon>Sternorrhyncha</taxon>
        <taxon>Psylloidea</taxon>
        <taxon>Psyllidae</taxon>
        <taxon>Psyllinae</taxon>
        <taxon>Cacopsylla</taxon>
    </lineage>
</organism>
<comment type="subcellular location">
    <subcellularLocation>
        <location evidence="1">Nucleus</location>
    </subcellularLocation>
</comment>
<evidence type="ECO:0000256" key="5">
    <source>
        <dbReference type="ARBA" id="ARBA00023163"/>
    </source>
</evidence>
<dbReference type="AlphaFoldDB" id="A0A8D8QAW2"/>
<dbReference type="Pfam" id="PF02229">
    <property type="entry name" value="PC4"/>
    <property type="match status" value="1"/>
</dbReference>
<sequence length="138" mass="15191">MPKNKKLSESEASSSDEELQKKKPVKKASKKRKASTSDSDSGPDDRGPAKKQLPADTKKAKGNDNGASKSGPGGAWCIEGMRFLKVDEFRGKPLVSIREYYEKNGELLPGKKGISLSASQWRKLMTMQDNVNAELDKY</sequence>
<dbReference type="InterPro" id="IPR009044">
    <property type="entry name" value="ssDNA-bd_transcriptional_reg"/>
</dbReference>
<evidence type="ECO:0000256" key="4">
    <source>
        <dbReference type="ARBA" id="ARBA00023125"/>
    </source>
</evidence>
<dbReference type="PANTHER" id="PTHR13215">
    <property type="entry name" value="RNA POLYMERASE II TRANSCRIPTIONAL COACTIVATOR"/>
    <property type="match status" value="1"/>
</dbReference>
<evidence type="ECO:0000256" key="1">
    <source>
        <dbReference type="ARBA" id="ARBA00004123"/>
    </source>
</evidence>
<keyword evidence="3" id="KW-0805">Transcription regulation</keyword>
<accession>A0A8D8QAW2</accession>
<protein>
    <submittedName>
        <fullName evidence="9">RNA polymerase II transcriptional coactivator</fullName>
    </submittedName>
</protein>
<dbReference type="SUPFAM" id="SSF54447">
    <property type="entry name" value="ssDNA-binding transcriptional regulator domain"/>
    <property type="match status" value="1"/>
</dbReference>
<reference evidence="9" key="1">
    <citation type="submission" date="2021-05" db="EMBL/GenBank/DDBJ databases">
        <authorList>
            <person name="Alioto T."/>
            <person name="Alioto T."/>
            <person name="Gomez Garrido J."/>
        </authorList>
    </citation>
    <scope>NUCLEOTIDE SEQUENCE</scope>
</reference>